<dbReference type="Proteomes" id="UP000608024">
    <property type="component" value="Unassembled WGS sequence"/>
</dbReference>
<feature type="transmembrane region" description="Helical" evidence="8">
    <location>
        <begin position="103"/>
        <end position="129"/>
    </location>
</feature>
<evidence type="ECO:0000256" key="2">
    <source>
        <dbReference type="ARBA" id="ARBA00022448"/>
    </source>
</evidence>
<feature type="transmembrane region" description="Helical" evidence="8">
    <location>
        <begin position="72"/>
        <end position="97"/>
    </location>
</feature>
<sequence length="432" mass="41549">MHVPDGFINAPVSAAAGALAAAAVAVSLRAARRELDERAAPLAGLVAAFVFAVQMLNFPVAAGTSGHLLGGALAAILVGPFTGVLCLTVVLLLQAVLFADGGLTALGVNITVMAVVTTAVAHPLFRGLVKVLPRGRRPATAAAFTAALVSVPAAAAAFTLLYAVGGTTDVAFGKVATAMVGVHVLIGIGEAAITALTVGAVLAVRPDLVHGARGLTAPVKLRVGGALVDAPAPAPAAAPAPARPRRALWATGLVISLVLAGCVSYYASSEPDGLEKVAADQGFDAKEREHATGGSPLADYGVDDIADARLSGGLAGVIGVGATVAAGTAVLWTVRRRRVSAAGSAGAVADPAGAVPGSAGAVPGRAGAAPGPAGAATTTPAPGSSAPPPSAPASSRTTPSAPAPTGAAPSGAAQSGTSPPGPAPASERAESV</sequence>
<feature type="domain" description="PDGLE" evidence="9">
    <location>
        <begin position="246"/>
        <end position="336"/>
    </location>
</feature>
<evidence type="ECO:0000313" key="10">
    <source>
        <dbReference type="EMBL" id="GHE83349.1"/>
    </source>
</evidence>
<feature type="transmembrane region" description="Helical" evidence="8">
    <location>
        <begin position="7"/>
        <end position="28"/>
    </location>
</feature>
<keyword evidence="6 8" id="KW-0472">Membrane</keyword>
<gene>
    <name evidence="10" type="ORF">GCM10018785_59110</name>
</gene>
<evidence type="ECO:0000256" key="6">
    <source>
        <dbReference type="ARBA" id="ARBA00023136"/>
    </source>
</evidence>
<feature type="transmembrane region" description="Helical" evidence="8">
    <location>
        <begin position="247"/>
        <end position="267"/>
    </location>
</feature>
<organism evidence="10 11">
    <name type="scientific">Streptomyces longispororuber</name>
    <dbReference type="NCBI Taxonomy" id="68230"/>
    <lineage>
        <taxon>Bacteria</taxon>
        <taxon>Bacillati</taxon>
        <taxon>Actinomycetota</taxon>
        <taxon>Actinomycetes</taxon>
        <taxon>Kitasatosporales</taxon>
        <taxon>Streptomycetaceae</taxon>
        <taxon>Streptomyces</taxon>
    </lineage>
</organism>
<dbReference type="Gene3D" id="1.10.1760.20">
    <property type="match status" value="1"/>
</dbReference>
<dbReference type="GO" id="GO:0005886">
    <property type="term" value="C:plasma membrane"/>
    <property type="evidence" value="ECO:0007669"/>
    <property type="project" value="UniProtKB-SubCell"/>
</dbReference>
<comment type="caution">
    <text evidence="10">The sequence shown here is derived from an EMBL/GenBank/DDBJ whole genome shotgun (WGS) entry which is preliminary data.</text>
</comment>
<dbReference type="InterPro" id="IPR025937">
    <property type="entry name" value="PDGLE_dom"/>
</dbReference>
<evidence type="ECO:0000256" key="8">
    <source>
        <dbReference type="SAM" id="Phobius"/>
    </source>
</evidence>
<keyword evidence="11" id="KW-1185">Reference proteome</keyword>
<evidence type="ECO:0000313" key="11">
    <source>
        <dbReference type="Proteomes" id="UP000608024"/>
    </source>
</evidence>
<dbReference type="GO" id="GO:0000041">
    <property type="term" value="P:transition metal ion transport"/>
    <property type="evidence" value="ECO:0007669"/>
    <property type="project" value="InterPro"/>
</dbReference>
<keyword evidence="4 8" id="KW-0812">Transmembrane</keyword>
<evidence type="ECO:0000256" key="7">
    <source>
        <dbReference type="SAM" id="MobiDB-lite"/>
    </source>
</evidence>
<dbReference type="Pfam" id="PF01891">
    <property type="entry name" value="CbiM"/>
    <property type="match status" value="1"/>
</dbReference>
<proteinExistence type="predicted"/>
<feature type="compositionally biased region" description="Low complexity" evidence="7">
    <location>
        <begin position="360"/>
        <end position="384"/>
    </location>
</feature>
<dbReference type="EMBL" id="BNBT01000128">
    <property type="protein sequence ID" value="GHE83349.1"/>
    <property type="molecule type" value="Genomic_DNA"/>
</dbReference>
<evidence type="ECO:0000256" key="5">
    <source>
        <dbReference type="ARBA" id="ARBA00022989"/>
    </source>
</evidence>
<feature type="transmembrane region" description="Helical" evidence="8">
    <location>
        <begin position="141"/>
        <end position="164"/>
    </location>
</feature>
<keyword evidence="3" id="KW-1003">Cell membrane</keyword>
<accession>A0A919A1I2</accession>
<reference evidence="10" key="2">
    <citation type="submission" date="2020-09" db="EMBL/GenBank/DDBJ databases">
        <authorList>
            <person name="Sun Q."/>
            <person name="Ohkuma M."/>
        </authorList>
    </citation>
    <scope>NUCLEOTIDE SEQUENCE</scope>
    <source>
        <strain evidence="10">JCM 4784</strain>
    </source>
</reference>
<name>A0A919A1I2_9ACTN</name>
<evidence type="ECO:0000259" key="9">
    <source>
        <dbReference type="Pfam" id="PF13190"/>
    </source>
</evidence>
<dbReference type="PANTHER" id="PTHR34229:SF1">
    <property type="entry name" value="METAL TRANSPORT PROTEIN HI_1621-RELATED"/>
    <property type="match status" value="1"/>
</dbReference>
<reference evidence="10" key="1">
    <citation type="journal article" date="2014" name="Int. J. Syst. Evol. Microbiol.">
        <title>Complete genome sequence of Corynebacterium casei LMG S-19264T (=DSM 44701T), isolated from a smear-ripened cheese.</title>
        <authorList>
            <consortium name="US DOE Joint Genome Institute (JGI-PGF)"/>
            <person name="Walter F."/>
            <person name="Albersmeier A."/>
            <person name="Kalinowski J."/>
            <person name="Ruckert C."/>
        </authorList>
    </citation>
    <scope>NUCLEOTIDE SEQUENCE</scope>
    <source>
        <strain evidence="10">JCM 4784</strain>
    </source>
</reference>
<comment type="subcellular location">
    <subcellularLocation>
        <location evidence="1">Cell membrane</location>
        <topology evidence="1">Multi-pass membrane protein</topology>
    </subcellularLocation>
</comment>
<feature type="compositionally biased region" description="Low complexity" evidence="7">
    <location>
        <begin position="392"/>
        <end position="418"/>
    </location>
</feature>
<evidence type="ECO:0000256" key="1">
    <source>
        <dbReference type="ARBA" id="ARBA00004651"/>
    </source>
</evidence>
<feature type="region of interest" description="Disordered" evidence="7">
    <location>
        <begin position="360"/>
        <end position="432"/>
    </location>
</feature>
<feature type="transmembrane region" description="Helical" evidence="8">
    <location>
        <begin position="184"/>
        <end position="204"/>
    </location>
</feature>
<feature type="transmembrane region" description="Helical" evidence="8">
    <location>
        <begin position="313"/>
        <end position="334"/>
    </location>
</feature>
<dbReference type="PANTHER" id="PTHR34229">
    <property type="entry name" value="METAL TRANSPORT PROTEIN HI_1621-RELATED"/>
    <property type="match status" value="1"/>
</dbReference>
<evidence type="ECO:0000256" key="4">
    <source>
        <dbReference type="ARBA" id="ARBA00022692"/>
    </source>
</evidence>
<evidence type="ECO:0000256" key="3">
    <source>
        <dbReference type="ARBA" id="ARBA00022475"/>
    </source>
</evidence>
<dbReference type="Pfam" id="PF13190">
    <property type="entry name" value="PDGLE"/>
    <property type="match status" value="1"/>
</dbReference>
<dbReference type="AlphaFoldDB" id="A0A919A1I2"/>
<keyword evidence="2" id="KW-0813">Transport</keyword>
<keyword evidence="5 8" id="KW-1133">Transmembrane helix</keyword>
<feature type="transmembrane region" description="Helical" evidence="8">
    <location>
        <begin position="40"/>
        <end position="60"/>
    </location>
</feature>
<protein>
    <recommendedName>
        <fullName evidence="9">PDGLE domain-containing protein</fullName>
    </recommendedName>
</protein>
<dbReference type="InterPro" id="IPR002751">
    <property type="entry name" value="CbiM/NikMN"/>
</dbReference>